<sequence length="225" mass="23567">MTATDRTDPGEQPTGLQAIWANTTRPVAPLPWYRRVSRKVIAAVVVVVGLFTALTVAAVTGAGAPPAHRIALADRIGDQVRMPDDKWVTAARSDFRPGLTALSPYRQLEVAGYGTGGSGGSTLLFVGLTGSFPDARMELDKYFGHPTAPGVSGGNVTDRQDYPTGSLGGVLQCATVPTDTGSRTAICVWADGTTVGFVDDLTGAVRPQDLAERALEIRTAVEVEA</sequence>
<gene>
    <name evidence="2" type="ORF">AB2U05_02905</name>
</gene>
<evidence type="ECO:0000313" key="2">
    <source>
        <dbReference type="EMBL" id="XDQ77506.1"/>
    </source>
</evidence>
<keyword evidence="1" id="KW-0812">Transmembrane</keyword>
<organism evidence="2">
    <name type="scientific">Streptomyces sp. Y1</name>
    <dbReference type="NCBI Taxonomy" id="3238634"/>
    <lineage>
        <taxon>Bacteria</taxon>
        <taxon>Bacillati</taxon>
        <taxon>Actinomycetota</taxon>
        <taxon>Actinomycetes</taxon>
        <taxon>Kitasatosporales</taxon>
        <taxon>Streptomycetaceae</taxon>
        <taxon>Streptomyces</taxon>
    </lineage>
</organism>
<keyword evidence="1" id="KW-1133">Transmembrane helix</keyword>
<feature type="transmembrane region" description="Helical" evidence="1">
    <location>
        <begin position="40"/>
        <end position="64"/>
    </location>
</feature>
<evidence type="ECO:0000256" key="1">
    <source>
        <dbReference type="SAM" id="Phobius"/>
    </source>
</evidence>
<dbReference type="EMBL" id="CP163445">
    <property type="protein sequence ID" value="XDQ77506.1"/>
    <property type="molecule type" value="Genomic_DNA"/>
</dbReference>
<accession>A0AB39TCL7</accession>
<reference evidence="2" key="1">
    <citation type="submission" date="2024-07" db="EMBL/GenBank/DDBJ databases">
        <authorList>
            <person name="Yu S.T."/>
        </authorList>
    </citation>
    <scope>NUCLEOTIDE SEQUENCE</scope>
    <source>
        <strain evidence="2">Y1</strain>
    </source>
</reference>
<name>A0AB39TCL7_9ACTN</name>
<keyword evidence="1" id="KW-0472">Membrane</keyword>
<dbReference type="AlphaFoldDB" id="A0AB39TCL7"/>
<dbReference type="RefSeq" id="WP_369182320.1">
    <property type="nucleotide sequence ID" value="NZ_CP163445.1"/>
</dbReference>
<protein>
    <submittedName>
        <fullName evidence="2">Uncharacterized protein</fullName>
    </submittedName>
</protein>
<proteinExistence type="predicted"/>